<keyword evidence="1" id="KW-0472">Membrane</keyword>
<sequence length="698" mass="76539">MFGWKLRGKSAAVDWPSLAALLDDDDRRAAIQHDAPQQHRESFTSALRSIDTSLAQQVHAAGRQLHSASALVDRPTIAVAGMLNSGKTSLVSTFLSDQGKRRALRGIGNHQGTHRFVLWLPQSWQKDPQLWQLLLQRIGDALGAAPVDLDQDPETAWAQYNNTGGSEAELQIPLIATDPGLDAAGVGLLDCPDIVSDASLGLGSPEQRRDLLGKAATLCSAFLVVTSAESSRDSHLTELLNVAADLMPGVPRVLAVNRVRPPQTPDQVHEAFARVAEMHGVDTIYAAYDFDVPKSRPFIPEDATGELTTMGDDGAAEFPVFYRVDADPDQNPPAAIDPDRWLVALPEQLDRGVLFDRFQASLQSRLQDLVCDDAMTCLEASADASRKACHDARQCLLQAVLDFFAHRDVTGEVIDLRLHQSQRIVRQLTEAFADTAPWYARWGVRLNSTVRRVFGGVRDVLRHLAPTAMAQKAADDVADKFRRGEFGGLLTPEKLQKSIERHGGNTALSHLGDQADWNDAIETALLRFEQDDFTTLNPRRLHQAAEKMWAEVPMRRKLTSGLTPLVALFAAFAGVLMIPIDFGANFIAAASISELFAAAGLTALAALWAGDKSLRDVGHQAARQQIADFHAVLCDCFGVPRTAGGPGEATDNDMILMVRQKRLPMMKPDIIRRDSEGPALRVFHVRDEFRQDLVRQFP</sequence>
<evidence type="ECO:0000256" key="1">
    <source>
        <dbReference type="SAM" id="Phobius"/>
    </source>
</evidence>
<keyword evidence="1" id="KW-0812">Transmembrane</keyword>
<comment type="caution">
    <text evidence="2">The sequence shown here is derived from an EMBL/GenBank/DDBJ whole genome shotgun (WGS) entry which is preliminary data.</text>
</comment>
<evidence type="ECO:0000313" key="3">
    <source>
        <dbReference type="Proteomes" id="UP000317238"/>
    </source>
</evidence>
<protein>
    <recommendedName>
        <fullName evidence="4">Dynamin family protein</fullName>
    </recommendedName>
</protein>
<dbReference type="RefSeq" id="WP_145293427.1">
    <property type="nucleotide sequence ID" value="NZ_CP036319.1"/>
</dbReference>
<gene>
    <name evidence="2" type="ORF">Pan14r_46260</name>
</gene>
<dbReference type="AlphaFoldDB" id="A0A5C5Y9E2"/>
<keyword evidence="3" id="KW-1185">Reference proteome</keyword>
<dbReference type="SUPFAM" id="SSF52540">
    <property type="entry name" value="P-loop containing nucleoside triphosphate hydrolases"/>
    <property type="match status" value="1"/>
</dbReference>
<evidence type="ECO:0008006" key="4">
    <source>
        <dbReference type="Google" id="ProtNLM"/>
    </source>
</evidence>
<name>A0A5C5Y9E2_9PLAN</name>
<feature type="transmembrane region" description="Helical" evidence="1">
    <location>
        <begin position="586"/>
        <end position="609"/>
    </location>
</feature>
<dbReference type="Proteomes" id="UP000317238">
    <property type="component" value="Unassembled WGS sequence"/>
</dbReference>
<evidence type="ECO:0000313" key="2">
    <source>
        <dbReference type="EMBL" id="TWT72306.1"/>
    </source>
</evidence>
<organism evidence="2 3">
    <name type="scientific">Crateriforma conspicua</name>
    <dbReference type="NCBI Taxonomy" id="2527996"/>
    <lineage>
        <taxon>Bacteria</taxon>
        <taxon>Pseudomonadati</taxon>
        <taxon>Planctomycetota</taxon>
        <taxon>Planctomycetia</taxon>
        <taxon>Planctomycetales</taxon>
        <taxon>Planctomycetaceae</taxon>
        <taxon>Crateriforma</taxon>
    </lineage>
</organism>
<dbReference type="Gene3D" id="3.40.50.300">
    <property type="entry name" value="P-loop containing nucleotide triphosphate hydrolases"/>
    <property type="match status" value="1"/>
</dbReference>
<feature type="transmembrane region" description="Helical" evidence="1">
    <location>
        <begin position="562"/>
        <end position="580"/>
    </location>
</feature>
<proteinExistence type="predicted"/>
<accession>A0A5C5Y9E2</accession>
<dbReference type="EMBL" id="SJPL01000001">
    <property type="protein sequence ID" value="TWT72306.1"/>
    <property type="molecule type" value="Genomic_DNA"/>
</dbReference>
<reference evidence="2 3" key="1">
    <citation type="submission" date="2019-02" db="EMBL/GenBank/DDBJ databases">
        <title>Deep-cultivation of Planctomycetes and their phenomic and genomic characterization uncovers novel biology.</title>
        <authorList>
            <person name="Wiegand S."/>
            <person name="Jogler M."/>
            <person name="Boedeker C."/>
            <person name="Pinto D."/>
            <person name="Vollmers J."/>
            <person name="Rivas-Marin E."/>
            <person name="Kohn T."/>
            <person name="Peeters S.H."/>
            <person name="Heuer A."/>
            <person name="Rast P."/>
            <person name="Oberbeckmann S."/>
            <person name="Bunk B."/>
            <person name="Jeske O."/>
            <person name="Meyerdierks A."/>
            <person name="Storesund J.E."/>
            <person name="Kallscheuer N."/>
            <person name="Luecker S."/>
            <person name="Lage O.M."/>
            <person name="Pohl T."/>
            <person name="Merkel B.J."/>
            <person name="Hornburger P."/>
            <person name="Mueller R.-W."/>
            <person name="Bruemmer F."/>
            <person name="Labrenz M."/>
            <person name="Spormann A.M."/>
            <person name="Op Den Camp H."/>
            <person name="Overmann J."/>
            <person name="Amann R."/>
            <person name="Jetten M.S.M."/>
            <person name="Mascher T."/>
            <person name="Medema M.H."/>
            <person name="Devos D.P."/>
            <person name="Kaster A.-K."/>
            <person name="Ovreas L."/>
            <person name="Rohde M."/>
            <person name="Galperin M.Y."/>
            <person name="Jogler C."/>
        </authorList>
    </citation>
    <scope>NUCLEOTIDE SEQUENCE [LARGE SCALE GENOMIC DNA]</scope>
    <source>
        <strain evidence="2 3">Pan14r</strain>
    </source>
</reference>
<dbReference type="OrthoDB" id="221622at2"/>
<keyword evidence="1" id="KW-1133">Transmembrane helix</keyword>
<dbReference type="InterPro" id="IPR027417">
    <property type="entry name" value="P-loop_NTPase"/>
</dbReference>